<evidence type="ECO:0000256" key="1">
    <source>
        <dbReference type="SAM" id="MobiDB-lite"/>
    </source>
</evidence>
<accession>A0AAW0SUV3</accession>
<proteinExistence type="predicted"/>
<dbReference type="AlphaFoldDB" id="A0AAW0SUV3"/>
<name>A0AAW0SUV3_SCYPA</name>
<evidence type="ECO:0000313" key="3">
    <source>
        <dbReference type="Proteomes" id="UP001487740"/>
    </source>
</evidence>
<keyword evidence="3" id="KW-1185">Reference proteome</keyword>
<dbReference type="EMBL" id="JARAKH010000044">
    <property type="protein sequence ID" value="KAK8378843.1"/>
    <property type="molecule type" value="Genomic_DNA"/>
</dbReference>
<evidence type="ECO:0000313" key="2">
    <source>
        <dbReference type="EMBL" id="KAK8378843.1"/>
    </source>
</evidence>
<gene>
    <name evidence="2" type="ORF">O3P69_009514</name>
</gene>
<sequence>MLLVRLRLPYRAPLERCPAAAVGRFWVQQQQRRAHVSVGDVSCAHERCPAVRRSPIHQILSQPHCGCRAVTHVMQGSRAVTQGAGDPRWPLTSAGVARGRPQGSISFYTKKKQKPTEGKLRQICDLFQDIGPQRRHHTQGEVSSSHSHAAPATPGSQPHTRLALSGGLTIWGDVSCPGVMGLSERVKQCRKPHSGLHLSTCKNGWSAGGLDILGVPLEELRRHRKTKECSEGVPIPSPVVTQRGVDSGRGTQLRFSALLAPLRLVSSLPVVLSRCW</sequence>
<protein>
    <submittedName>
        <fullName evidence="2">Uncharacterized protein</fullName>
    </submittedName>
</protein>
<feature type="region of interest" description="Disordered" evidence="1">
    <location>
        <begin position="134"/>
        <end position="159"/>
    </location>
</feature>
<reference evidence="2 3" key="1">
    <citation type="submission" date="2023-03" db="EMBL/GenBank/DDBJ databases">
        <title>High-quality genome of Scylla paramamosain provides insights in environmental adaptation.</title>
        <authorList>
            <person name="Zhang L."/>
        </authorList>
    </citation>
    <scope>NUCLEOTIDE SEQUENCE [LARGE SCALE GENOMIC DNA]</scope>
    <source>
        <strain evidence="2">LZ_2023a</strain>
        <tissue evidence="2">Muscle</tissue>
    </source>
</reference>
<organism evidence="2 3">
    <name type="scientific">Scylla paramamosain</name>
    <name type="common">Mud crab</name>
    <dbReference type="NCBI Taxonomy" id="85552"/>
    <lineage>
        <taxon>Eukaryota</taxon>
        <taxon>Metazoa</taxon>
        <taxon>Ecdysozoa</taxon>
        <taxon>Arthropoda</taxon>
        <taxon>Crustacea</taxon>
        <taxon>Multicrustacea</taxon>
        <taxon>Malacostraca</taxon>
        <taxon>Eumalacostraca</taxon>
        <taxon>Eucarida</taxon>
        <taxon>Decapoda</taxon>
        <taxon>Pleocyemata</taxon>
        <taxon>Brachyura</taxon>
        <taxon>Eubrachyura</taxon>
        <taxon>Portunoidea</taxon>
        <taxon>Portunidae</taxon>
        <taxon>Portuninae</taxon>
        <taxon>Scylla</taxon>
    </lineage>
</organism>
<dbReference type="Proteomes" id="UP001487740">
    <property type="component" value="Unassembled WGS sequence"/>
</dbReference>
<comment type="caution">
    <text evidence="2">The sequence shown here is derived from an EMBL/GenBank/DDBJ whole genome shotgun (WGS) entry which is preliminary data.</text>
</comment>